<protein>
    <recommendedName>
        <fullName evidence="3">Cobalt chelatase</fullName>
    </recommendedName>
</protein>
<feature type="compositionally biased region" description="Low complexity" evidence="1">
    <location>
        <begin position="1"/>
        <end position="14"/>
    </location>
</feature>
<comment type="caution">
    <text evidence="2">The sequence shown here is derived from an EMBL/GenBank/DDBJ whole genome shotgun (WGS) entry which is preliminary data.</text>
</comment>
<evidence type="ECO:0000256" key="1">
    <source>
        <dbReference type="SAM" id="MobiDB-lite"/>
    </source>
</evidence>
<reference evidence="2" key="1">
    <citation type="submission" date="2016-10" db="EMBL/GenBank/DDBJ databases">
        <title>Sequence of Gallionella enrichment culture.</title>
        <authorList>
            <person name="Poehlein A."/>
            <person name="Muehling M."/>
            <person name="Daniel R."/>
        </authorList>
    </citation>
    <scope>NUCLEOTIDE SEQUENCE</scope>
</reference>
<accession>A0A1J5Q4X3</accession>
<organism evidence="2">
    <name type="scientific">mine drainage metagenome</name>
    <dbReference type="NCBI Taxonomy" id="410659"/>
    <lineage>
        <taxon>unclassified sequences</taxon>
        <taxon>metagenomes</taxon>
        <taxon>ecological metagenomes</taxon>
    </lineage>
</organism>
<name>A0A1J5Q4X3_9ZZZZ</name>
<proteinExistence type="predicted"/>
<evidence type="ECO:0008006" key="3">
    <source>
        <dbReference type="Google" id="ProtNLM"/>
    </source>
</evidence>
<sequence>MDYGKSGASKTGKGTPRHKEHNAKGTDKNPFGAAQDKAALLARMKAAAEAKAKPKA</sequence>
<dbReference type="AlphaFoldDB" id="A0A1J5Q4X3"/>
<feature type="region of interest" description="Disordered" evidence="1">
    <location>
        <begin position="1"/>
        <end position="38"/>
    </location>
</feature>
<dbReference type="EMBL" id="MLJW01003943">
    <property type="protein sequence ID" value="OIQ70957.1"/>
    <property type="molecule type" value="Genomic_DNA"/>
</dbReference>
<gene>
    <name evidence="2" type="ORF">GALL_474300</name>
</gene>
<evidence type="ECO:0000313" key="2">
    <source>
        <dbReference type="EMBL" id="OIQ70957.1"/>
    </source>
</evidence>